<dbReference type="GO" id="GO:0005886">
    <property type="term" value="C:plasma membrane"/>
    <property type="evidence" value="ECO:0007669"/>
    <property type="project" value="TreeGrafter"/>
</dbReference>
<reference evidence="2 3" key="1">
    <citation type="journal article" date="2017" name="Curr. Biol.">
        <title>Genome architecture and evolution of a unichromosomal asexual nematode.</title>
        <authorList>
            <person name="Fradin H."/>
            <person name="Zegar C."/>
            <person name="Gutwein M."/>
            <person name="Lucas J."/>
            <person name="Kovtun M."/>
            <person name="Corcoran D."/>
            <person name="Baugh L.R."/>
            <person name="Kiontke K."/>
            <person name="Gunsalus K."/>
            <person name="Fitch D.H."/>
            <person name="Piano F."/>
        </authorList>
    </citation>
    <scope>NUCLEOTIDE SEQUENCE [LARGE SCALE GENOMIC DNA]</scope>
    <source>
        <strain evidence="2">PF1309</strain>
    </source>
</reference>
<dbReference type="PANTHER" id="PTHR11686:SF9">
    <property type="entry name" value="RE13973P"/>
    <property type="match status" value="1"/>
</dbReference>
<dbReference type="GO" id="GO:0036374">
    <property type="term" value="F:glutathione hydrolase activity"/>
    <property type="evidence" value="ECO:0007669"/>
    <property type="project" value="InterPro"/>
</dbReference>
<dbReference type="GO" id="GO:0006751">
    <property type="term" value="P:glutathione catabolic process"/>
    <property type="evidence" value="ECO:0007669"/>
    <property type="project" value="InterPro"/>
</dbReference>
<dbReference type="EMBL" id="LIAE01010205">
    <property type="protein sequence ID" value="PAV65525.1"/>
    <property type="molecule type" value="Genomic_DNA"/>
</dbReference>
<evidence type="ECO:0000313" key="3">
    <source>
        <dbReference type="Proteomes" id="UP000218231"/>
    </source>
</evidence>
<dbReference type="OrthoDB" id="5857833at2759"/>
<name>A0A2A2JUZ8_9BILA</name>
<dbReference type="Proteomes" id="UP000218231">
    <property type="component" value="Unassembled WGS sequence"/>
</dbReference>
<protein>
    <submittedName>
        <fullName evidence="2">Uncharacterized protein</fullName>
    </submittedName>
</protein>
<dbReference type="InterPro" id="IPR000101">
    <property type="entry name" value="GGT_peptidase"/>
</dbReference>
<dbReference type="Pfam" id="PF01019">
    <property type="entry name" value="G_glu_transpept"/>
    <property type="match status" value="1"/>
</dbReference>
<keyword evidence="3" id="KW-1185">Reference proteome</keyword>
<evidence type="ECO:0000256" key="1">
    <source>
        <dbReference type="SAM" id="MobiDB-lite"/>
    </source>
</evidence>
<dbReference type="Gene3D" id="3.60.20.40">
    <property type="match status" value="1"/>
</dbReference>
<dbReference type="STRING" id="2018661.A0A2A2JUZ8"/>
<dbReference type="InterPro" id="IPR043137">
    <property type="entry name" value="GGT_ssub_C"/>
</dbReference>
<sequence>MVRIKIEAAETGSASLYVIDEKGMAVSLTTSMGDRFGNRYLTRHGFFMNNAMSAFTLPEANSGVAKAESEPNSMQPGKASRTRTSPVIGLKEDKLHFMAADTDFVSLTSSIYSLISQIPTAEGITPILAISERGIMSMQNADTAHFTGY</sequence>
<dbReference type="AlphaFoldDB" id="A0A2A2JUZ8"/>
<gene>
    <name evidence="2" type="ORF">WR25_04147</name>
</gene>
<accession>A0A2A2JUZ8</accession>
<comment type="caution">
    <text evidence="2">The sequence shown here is derived from an EMBL/GenBank/DDBJ whole genome shotgun (WGS) entry which is preliminary data.</text>
</comment>
<dbReference type="SUPFAM" id="SSF56235">
    <property type="entry name" value="N-terminal nucleophile aminohydrolases (Ntn hydrolases)"/>
    <property type="match status" value="1"/>
</dbReference>
<proteinExistence type="predicted"/>
<dbReference type="PANTHER" id="PTHR11686">
    <property type="entry name" value="GAMMA GLUTAMYL TRANSPEPTIDASE"/>
    <property type="match status" value="1"/>
</dbReference>
<evidence type="ECO:0000313" key="2">
    <source>
        <dbReference type="EMBL" id="PAV65525.1"/>
    </source>
</evidence>
<feature type="region of interest" description="Disordered" evidence="1">
    <location>
        <begin position="63"/>
        <end position="85"/>
    </location>
</feature>
<organism evidence="2 3">
    <name type="scientific">Diploscapter pachys</name>
    <dbReference type="NCBI Taxonomy" id="2018661"/>
    <lineage>
        <taxon>Eukaryota</taxon>
        <taxon>Metazoa</taxon>
        <taxon>Ecdysozoa</taxon>
        <taxon>Nematoda</taxon>
        <taxon>Chromadorea</taxon>
        <taxon>Rhabditida</taxon>
        <taxon>Rhabditina</taxon>
        <taxon>Rhabditomorpha</taxon>
        <taxon>Rhabditoidea</taxon>
        <taxon>Rhabditidae</taxon>
        <taxon>Diploscapter</taxon>
    </lineage>
</organism>
<dbReference type="InterPro" id="IPR029055">
    <property type="entry name" value="Ntn_hydrolases_N"/>
</dbReference>